<dbReference type="Gene3D" id="3.90.870.10">
    <property type="entry name" value="DHBP synthase"/>
    <property type="match status" value="1"/>
</dbReference>
<evidence type="ECO:0000256" key="4">
    <source>
        <dbReference type="ARBA" id="ARBA00015492"/>
    </source>
</evidence>
<keyword evidence="7" id="KW-0819">tRNA processing</keyword>
<keyword evidence="8" id="KW-0548">Nucleotidyltransferase</keyword>
<dbReference type="InterPro" id="IPR050156">
    <property type="entry name" value="TC-AMP_synthase_SUA5"/>
</dbReference>
<keyword evidence="6" id="KW-0808">Transferase</keyword>
<dbReference type="EC" id="2.7.7.87" evidence="3"/>
<evidence type="ECO:0000313" key="14">
    <source>
        <dbReference type="EMBL" id="CAH7666663.1"/>
    </source>
</evidence>
<evidence type="ECO:0000259" key="13">
    <source>
        <dbReference type="PROSITE" id="PS51163"/>
    </source>
</evidence>
<dbReference type="GO" id="GO:0005524">
    <property type="term" value="F:ATP binding"/>
    <property type="evidence" value="ECO:0007669"/>
    <property type="project" value="UniProtKB-KW"/>
</dbReference>
<dbReference type="AlphaFoldDB" id="A0AAV0AEX6"/>
<reference evidence="14" key="1">
    <citation type="submission" date="2022-06" db="EMBL/GenBank/DDBJ databases">
        <authorList>
            <consortium name="SYNGENTA / RWTH Aachen University"/>
        </authorList>
    </citation>
    <scope>NUCLEOTIDE SEQUENCE</scope>
</reference>
<comment type="subcellular location">
    <subcellularLocation>
        <location evidence="1">Cytoplasm</location>
    </subcellularLocation>
</comment>
<evidence type="ECO:0000256" key="12">
    <source>
        <dbReference type="ARBA" id="ARBA00048366"/>
    </source>
</evidence>
<evidence type="ECO:0000256" key="7">
    <source>
        <dbReference type="ARBA" id="ARBA00022694"/>
    </source>
</evidence>
<evidence type="ECO:0000256" key="11">
    <source>
        <dbReference type="ARBA" id="ARBA00029774"/>
    </source>
</evidence>
<dbReference type="PROSITE" id="PS51163">
    <property type="entry name" value="YRDC"/>
    <property type="match status" value="1"/>
</dbReference>
<evidence type="ECO:0000256" key="1">
    <source>
        <dbReference type="ARBA" id="ARBA00004496"/>
    </source>
</evidence>
<dbReference type="GO" id="GO:0006450">
    <property type="term" value="P:regulation of translational fidelity"/>
    <property type="evidence" value="ECO:0007669"/>
    <property type="project" value="TreeGrafter"/>
</dbReference>
<feature type="domain" description="YrdC-like" evidence="13">
    <location>
        <begin position="57"/>
        <end position="206"/>
    </location>
</feature>
<evidence type="ECO:0000256" key="3">
    <source>
        <dbReference type="ARBA" id="ARBA00012584"/>
    </source>
</evidence>
<gene>
    <name evidence="14" type="ORF">PPACK8108_LOCUS1012</name>
</gene>
<dbReference type="SUPFAM" id="SSF55821">
    <property type="entry name" value="YrdC/RibB"/>
    <property type="match status" value="1"/>
</dbReference>
<name>A0AAV0AEX6_PHAPC</name>
<evidence type="ECO:0000256" key="2">
    <source>
        <dbReference type="ARBA" id="ARBA00007663"/>
    </source>
</evidence>
<keyword evidence="5" id="KW-0963">Cytoplasm</keyword>
<dbReference type="GO" id="GO:0005737">
    <property type="term" value="C:cytoplasm"/>
    <property type="evidence" value="ECO:0007669"/>
    <property type="project" value="UniProtKB-SubCell"/>
</dbReference>
<evidence type="ECO:0000256" key="8">
    <source>
        <dbReference type="ARBA" id="ARBA00022695"/>
    </source>
</evidence>
<comment type="catalytic activity">
    <reaction evidence="12">
        <text>L-threonine + hydrogencarbonate + ATP = L-threonylcarbamoyladenylate + diphosphate + H2O</text>
        <dbReference type="Rhea" id="RHEA:36407"/>
        <dbReference type="ChEBI" id="CHEBI:15377"/>
        <dbReference type="ChEBI" id="CHEBI:17544"/>
        <dbReference type="ChEBI" id="CHEBI:30616"/>
        <dbReference type="ChEBI" id="CHEBI:33019"/>
        <dbReference type="ChEBI" id="CHEBI:57926"/>
        <dbReference type="ChEBI" id="CHEBI:73682"/>
        <dbReference type="EC" id="2.7.7.87"/>
    </reaction>
</comment>
<dbReference type="InterPro" id="IPR017945">
    <property type="entry name" value="DHBP_synth_RibB-like_a/b_dom"/>
</dbReference>
<comment type="caution">
    <text evidence="14">The sequence shown here is derived from an EMBL/GenBank/DDBJ whole genome shotgun (WGS) entry which is preliminary data.</text>
</comment>
<dbReference type="Pfam" id="PF01300">
    <property type="entry name" value="Sua5_yciO_yrdC"/>
    <property type="match status" value="1"/>
</dbReference>
<dbReference type="GO" id="GO:0008033">
    <property type="term" value="P:tRNA processing"/>
    <property type="evidence" value="ECO:0007669"/>
    <property type="project" value="UniProtKB-KW"/>
</dbReference>
<accession>A0AAV0AEX6</accession>
<evidence type="ECO:0000256" key="10">
    <source>
        <dbReference type="ARBA" id="ARBA00022840"/>
    </source>
</evidence>
<dbReference type="PANTHER" id="PTHR17490:SF16">
    <property type="entry name" value="THREONYLCARBAMOYL-AMP SYNTHASE"/>
    <property type="match status" value="1"/>
</dbReference>
<organism evidence="14 15">
    <name type="scientific">Phakopsora pachyrhizi</name>
    <name type="common">Asian soybean rust disease fungus</name>
    <dbReference type="NCBI Taxonomy" id="170000"/>
    <lineage>
        <taxon>Eukaryota</taxon>
        <taxon>Fungi</taxon>
        <taxon>Dikarya</taxon>
        <taxon>Basidiomycota</taxon>
        <taxon>Pucciniomycotina</taxon>
        <taxon>Pucciniomycetes</taxon>
        <taxon>Pucciniales</taxon>
        <taxon>Phakopsoraceae</taxon>
        <taxon>Phakopsora</taxon>
    </lineage>
</organism>
<dbReference type="GO" id="GO:0000049">
    <property type="term" value="F:tRNA binding"/>
    <property type="evidence" value="ECO:0007669"/>
    <property type="project" value="TreeGrafter"/>
</dbReference>
<sequence length="206" mass="22132">MTALGDLSTEQRKMKAKDEEGEGGVLLKTDLLSCDLDSINFSTDNSAKPIISCEWTSTVIKQAARLIESDSLVAFPTETVYGQGADATSSAAVSKIFKTKGRPSDNPLIVYILVFRKCLAKSVDDLVPTVTSAQSSSKISVLVTCGIKTVSVWVPDHPIAWADIYESRLLIAGPSANNSERTSPTTANDFFRDLEDVIEPTLDGGL</sequence>
<dbReference type="InterPro" id="IPR006070">
    <property type="entry name" value="Sua5-like_dom"/>
</dbReference>
<evidence type="ECO:0000313" key="15">
    <source>
        <dbReference type="Proteomes" id="UP001153365"/>
    </source>
</evidence>
<keyword evidence="9" id="KW-0547">Nucleotide-binding</keyword>
<evidence type="ECO:0000256" key="9">
    <source>
        <dbReference type="ARBA" id="ARBA00022741"/>
    </source>
</evidence>
<dbReference type="GO" id="GO:0061710">
    <property type="term" value="F:L-threonylcarbamoyladenylate synthase"/>
    <property type="evidence" value="ECO:0007669"/>
    <property type="project" value="UniProtKB-EC"/>
</dbReference>
<dbReference type="EMBL" id="CALTRL010000143">
    <property type="protein sequence ID" value="CAH7666663.1"/>
    <property type="molecule type" value="Genomic_DNA"/>
</dbReference>
<protein>
    <recommendedName>
        <fullName evidence="4">Threonylcarbamoyl-AMP synthase</fullName>
        <ecNumber evidence="3">2.7.7.87</ecNumber>
    </recommendedName>
    <alternativeName>
        <fullName evidence="11">L-threonylcarbamoyladenylate synthase</fullName>
    </alternativeName>
</protein>
<keyword evidence="15" id="KW-1185">Reference proteome</keyword>
<comment type="similarity">
    <text evidence="2">Belongs to the SUA5 family.</text>
</comment>
<evidence type="ECO:0000256" key="5">
    <source>
        <dbReference type="ARBA" id="ARBA00022490"/>
    </source>
</evidence>
<evidence type="ECO:0000256" key="6">
    <source>
        <dbReference type="ARBA" id="ARBA00022679"/>
    </source>
</evidence>
<dbReference type="GO" id="GO:0003725">
    <property type="term" value="F:double-stranded RNA binding"/>
    <property type="evidence" value="ECO:0007669"/>
    <property type="project" value="InterPro"/>
</dbReference>
<proteinExistence type="inferred from homology"/>
<dbReference type="Proteomes" id="UP001153365">
    <property type="component" value="Unassembled WGS sequence"/>
</dbReference>
<dbReference type="PANTHER" id="PTHR17490">
    <property type="entry name" value="SUA5"/>
    <property type="match status" value="1"/>
</dbReference>
<keyword evidence="10" id="KW-0067">ATP-binding</keyword>